<dbReference type="EMBL" id="JAVDUJ010000001">
    <property type="protein sequence ID" value="MDR6939413.1"/>
    <property type="molecule type" value="Genomic_DNA"/>
</dbReference>
<dbReference type="Proteomes" id="UP001266099">
    <property type="component" value="Unassembled WGS sequence"/>
</dbReference>
<gene>
    <name evidence="1" type="ORF">J2S36_000956</name>
</gene>
<protein>
    <submittedName>
        <fullName evidence="1">Uncharacterized protein</fullName>
    </submittedName>
</protein>
<proteinExistence type="predicted"/>
<comment type="caution">
    <text evidence="1">The sequence shown here is derived from an EMBL/GenBank/DDBJ whole genome shotgun (WGS) entry which is preliminary data.</text>
</comment>
<organism evidence="1 2">
    <name type="scientific">Arcanobacterium hippocoleae</name>
    <dbReference type="NCBI Taxonomy" id="149017"/>
    <lineage>
        <taxon>Bacteria</taxon>
        <taxon>Bacillati</taxon>
        <taxon>Actinomycetota</taxon>
        <taxon>Actinomycetes</taxon>
        <taxon>Actinomycetales</taxon>
        <taxon>Actinomycetaceae</taxon>
        <taxon>Arcanobacterium</taxon>
    </lineage>
</organism>
<accession>A0ABU1T207</accession>
<sequence length="55" mass="5640">MSDLVPNLEALEAEVIESDRTDDLNSVLAAIGAAKTPEDAVSGVVAVVDGWVDGD</sequence>
<keyword evidence="2" id="KW-1185">Reference proteome</keyword>
<evidence type="ECO:0000313" key="2">
    <source>
        <dbReference type="Proteomes" id="UP001266099"/>
    </source>
</evidence>
<reference evidence="1 2" key="1">
    <citation type="submission" date="2023-07" db="EMBL/GenBank/DDBJ databases">
        <title>Sequencing the genomes of 1000 actinobacteria strains.</title>
        <authorList>
            <person name="Klenk H.-P."/>
        </authorList>
    </citation>
    <scope>NUCLEOTIDE SEQUENCE [LARGE SCALE GENOMIC DNA]</scope>
    <source>
        <strain evidence="1 2">DSM 15539</strain>
    </source>
</reference>
<name>A0ABU1T207_9ACTO</name>
<evidence type="ECO:0000313" key="1">
    <source>
        <dbReference type="EMBL" id="MDR6939413.1"/>
    </source>
</evidence>